<organism evidence="1 2">
    <name type="scientific">Carnegiea gigantea</name>
    <dbReference type="NCBI Taxonomy" id="171969"/>
    <lineage>
        <taxon>Eukaryota</taxon>
        <taxon>Viridiplantae</taxon>
        <taxon>Streptophyta</taxon>
        <taxon>Embryophyta</taxon>
        <taxon>Tracheophyta</taxon>
        <taxon>Spermatophyta</taxon>
        <taxon>Magnoliopsida</taxon>
        <taxon>eudicotyledons</taxon>
        <taxon>Gunneridae</taxon>
        <taxon>Pentapetalae</taxon>
        <taxon>Caryophyllales</taxon>
        <taxon>Cactineae</taxon>
        <taxon>Cactaceae</taxon>
        <taxon>Cactoideae</taxon>
        <taxon>Echinocereeae</taxon>
        <taxon>Carnegiea</taxon>
    </lineage>
</organism>
<keyword evidence="2" id="KW-1185">Reference proteome</keyword>
<reference evidence="1" key="1">
    <citation type="submission" date="2022-04" db="EMBL/GenBank/DDBJ databases">
        <title>Carnegiea gigantea Genome sequencing and assembly v2.</title>
        <authorList>
            <person name="Copetti D."/>
            <person name="Sanderson M.J."/>
            <person name="Burquez A."/>
            <person name="Wojciechowski M.F."/>
        </authorList>
    </citation>
    <scope>NUCLEOTIDE SEQUENCE</scope>
    <source>
        <strain evidence="1">SGP5-SGP5p</strain>
        <tissue evidence="1">Aerial part</tissue>
    </source>
</reference>
<sequence>MLLCFPSPRFRNNPQNFQNFFFLKFQIGGARTQAKLNSLNSRPFFSVHSLSSLVFTAPHLTILTSPLSSSISVIHGLLGSVLLCFILQLLLSFSIRTGISVADYELQSINHFSSICKLLNQLFVQTLLLDDKERSHSSQLCNQLLETASSVKPTRWVLLASEECAFDWAVLSLLPSLLFGKVVCLGDLVVTRGRGTKGTVGFRVGVNEFLELAFGGKEDGIEAEWNLPTEADGINVAHLLKLQCMLLFRGWRCRLKEEHFAEKTITQAISNRPLEHRSEKNRANRLRQKIKPASAAKSTTRIYHDEIIPSLMHP</sequence>
<dbReference type="AlphaFoldDB" id="A0A9Q1GXW3"/>
<comment type="caution">
    <text evidence="1">The sequence shown here is derived from an EMBL/GenBank/DDBJ whole genome shotgun (WGS) entry which is preliminary data.</text>
</comment>
<proteinExistence type="predicted"/>
<evidence type="ECO:0000313" key="2">
    <source>
        <dbReference type="Proteomes" id="UP001153076"/>
    </source>
</evidence>
<gene>
    <name evidence="1" type="ORF">Cgig2_008874</name>
</gene>
<accession>A0A9Q1GXW3</accession>
<name>A0A9Q1GXW3_9CARY</name>
<dbReference type="OrthoDB" id="1292058at2759"/>
<protein>
    <submittedName>
        <fullName evidence="1">Uncharacterized protein</fullName>
    </submittedName>
</protein>
<dbReference type="Proteomes" id="UP001153076">
    <property type="component" value="Unassembled WGS sequence"/>
</dbReference>
<dbReference type="EMBL" id="JAKOGI010001135">
    <property type="protein sequence ID" value="KAJ8427514.1"/>
    <property type="molecule type" value="Genomic_DNA"/>
</dbReference>
<evidence type="ECO:0000313" key="1">
    <source>
        <dbReference type="EMBL" id="KAJ8427514.1"/>
    </source>
</evidence>